<evidence type="ECO:0000313" key="2">
    <source>
        <dbReference type="EMBL" id="KXZ47878.1"/>
    </source>
</evidence>
<dbReference type="Proteomes" id="UP000075714">
    <property type="component" value="Unassembled WGS sequence"/>
</dbReference>
<feature type="region of interest" description="Disordered" evidence="1">
    <location>
        <begin position="707"/>
        <end position="730"/>
    </location>
</feature>
<feature type="compositionally biased region" description="Polar residues" evidence="1">
    <location>
        <begin position="712"/>
        <end position="730"/>
    </location>
</feature>
<name>A0A150GDI9_GONPE</name>
<evidence type="ECO:0000313" key="3">
    <source>
        <dbReference type="Proteomes" id="UP000075714"/>
    </source>
</evidence>
<sequence length="843" mass="88410">MAATPEAPALPDMPSAGDPPVLVLPPRVIEIALAKTAAWSLDVGAQAGTDPATLRLLLDMLQSNMAACGLQGYSLEYVGSVLWSLSSALGAYNWRASPETVLAVQRWMSGPEVLAKLQLQGHFWDLASLLWGYAALLQAADTAEGAAEGGAAMAAGEAAAVVTAPASQQPRQGNGLDETGALRVGRFLDAAAERLSSLLAVTHGSGEPVAAAELTDVAWALSVIGRRSPETARLAEGVAHEIYRSLSNRYSLQSAFSPSDLIKIVQSYARLQLTDGSVARMLDAIGGHVAKRIRARHIHAVSRPADCVALLQAFADTGHSSVVMPELLAACALQISREVAVHGEFLMSSCIAAAAANRSKALSPSGASGGAADDVAARLRRPHAPVWRTIQHPSAAEENAHWAFLLPYSQIIAVLMSYVRVGYQPGAVLLDSLLLAVRPQLPYMEQAEVSELLQLLARVRHMPGQQTLELLAAAALRPVASPPVDRPLQAQAAAAADERAAGGQPAAVPPVQRLRSLWALVMMGWGPAEAVVDEVVSAVLLDDSLTLGSQDAGRLMSLLAVLPRAELTIQRFGLAALKLREALGAAPAGGTAGGGDGAAWLPGGLRHTARGAGAPQGDGADPVLLAAGAAMALLGEEGWEMAEQVLPAAVFRRTEAALRGALRQPYEGVDARCIADVARALEDEGCVGVSTHALLPPDSLRRQDWAAEAANGRTSSSQAESLTTPESGDSVSAVDDAVWLALKPLDFGAIVAQRSAETSQQDAGKTPSLQPGAIVVDVCMPYEYSSDASAKRQWGWARVRQALFRACTAGELLVLDERTLFSLQGNRERMRGYVAAEIRRVRA</sequence>
<evidence type="ECO:0000256" key="1">
    <source>
        <dbReference type="SAM" id="MobiDB-lite"/>
    </source>
</evidence>
<gene>
    <name evidence="2" type="ORF">GPECTOR_32g491</name>
</gene>
<protein>
    <submittedName>
        <fullName evidence="2">Uncharacterized protein</fullName>
    </submittedName>
</protein>
<dbReference type="EMBL" id="LSYV01000033">
    <property type="protein sequence ID" value="KXZ47878.1"/>
    <property type="molecule type" value="Genomic_DNA"/>
</dbReference>
<organism evidence="2 3">
    <name type="scientific">Gonium pectorale</name>
    <name type="common">Green alga</name>
    <dbReference type="NCBI Taxonomy" id="33097"/>
    <lineage>
        <taxon>Eukaryota</taxon>
        <taxon>Viridiplantae</taxon>
        <taxon>Chlorophyta</taxon>
        <taxon>core chlorophytes</taxon>
        <taxon>Chlorophyceae</taxon>
        <taxon>CS clade</taxon>
        <taxon>Chlamydomonadales</taxon>
        <taxon>Volvocaceae</taxon>
        <taxon>Gonium</taxon>
    </lineage>
</organism>
<comment type="caution">
    <text evidence="2">The sequence shown here is derived from an EMBL/GenBank/DDBJ whole genome shotgun (WGS) entry which is preliminary data.</text>
</comment>
<dbReference type="OrthoDB" id="548806at2759"/>
<accession>A0A150GDI9</accession>
<proteinExistence type="predicted"/>
<dbReference type="AlphaFoldDB" id="A0A150GDI9"/>
<keyword evidence="3" id="KW-1185">Reference proteome</keyword>
<reference evidence="3" key="1">
    <citation type="journal article" date="2016" name="Nat. Commun.">
        <title>The Gonium pectorale genome demonstrates co-option of cell cycle regulation during the evolution of multicellularity.</title>
        <authorList>
            <person name="Hanschen E.R."/>
            <person name="Marriage T.N."/>
            <person name="Ferris P.J."/>
            <person name="Hamaji T."/>
            <person name="Toyoda A."/>
            <person name="Fujiyama A."/>
            <person name="Neme R."/>
            <person name="Noguchi H."/>
            <person name="Minakuchi Y."/>
            <person name="Suzuki M."/>
            <person name="Kawai-Toyooka H."/>
            <person name="Smith D.R."/>
            <person name="Sparks H."/>
            <person name="Anderson J."/>
            <person name="Bakaric R."/>
            <person name="Luria V."/>
            <person name="Karger A."/>
            <person name="Kirschner M.W."/>
            <person name="Durand P.M."/>
            <person name="Michod R.E."/>
            <person name="Nozaki H."/>
            <person name="Olson B.J."/>
        </authorList>
    </citation>
    <scope>NUCLEOTIDE SEQUENCE [LARGE SCALE GENOMIC DNA]</scope>
    <source>
        <strain evidence="3">NIES-2863</strain>
    </source>
</reference>